<accession>A0A161I8E5</accession>
<reference evidence="1 2" key="1">
    <citation type="journal article" date="2016" name="Gene">
        <title>PacBio SMRT assembly of a complex multi-replicon genome reveals chlorocatechol degradative operon in a region of genome plasticity.</title>
        <authorList>
            <person name="Ricker N."/>
            <person name="Shen S.Y."/>
            <person name="Goordial J."/>
            <person name="Jin S."/>
            <person name="Fulthorpe R.R."/>
        </authorList>
    </citation>
    <scope>NUCLEOTIDE SEQUENCE [LARGE SCALE GENOMIC DNA]</scope>
    <source>
        <strain evidence="1 2">OLGA172</strain>
    </source>
</reference>
<organism evidence="1 2">
    <name type="scientific">Paraburkholderia phytofirmans OLGA172</name>
    <dbReference type="NCBI Taxonomy" id="1417228"/>
    <lineage>
        <taxon>Bacteria</taxon>
        <taxon>Pseudomonadati</taxon>
        <taxon>Pseudomonadota</taxon>
        <taxon>Betaproteobacteria</taxon>
        <taxon>Burkholderiales</taxon>
        <taxon>Burkholderiaceae</taxon>
        <taxon>Paraburkholderia</taxon>
    </lineage>
</organism>
<gene>
    <name evidence="1" type="ORF">AYM40_35345</name>
</gene>
<evidence type="ECO:0000313" key="2">
    <source>
        <dbReference type="Proteomes" id="UP000076852"/>
    </source>
</evidence>
<name>A0A161I8E5_9BURK</name>
<sequence>MFIMKAQVTGAGIGEAWKWTATAYRQEMNAHSDVLGEPSVLLGECFAETSGAGDGTLLREVIASMLKRLEAPNDGGATTPQERRAPMTAMTIVIRVGRRARPTEAITIMRFDVVLKDGLVYTSVMREDAPRMDIEPISCGRDAHIWSIFREVLLRL</sequence>
<dbReference type="STRING" id="1804984.AYM40_35345"/>
<protein>
    <submittedName>
        <fullName evidence="1">Uncharacterized protein</fullName>
    </submittedName>
</protein>
<dbReference type="AlphaFoldDB" id="A0A161I8E5"/>
<dbReference type="EMBL" id="CP014579">
    <property type="protein sequence ID" value="ANB77353.1"/>
    <property type="molecule type" value="Genomic_DNA"/>
</dbReference>
<dbReference type="Proteomes" id="UP000076852">
    <property type="component" value="Chromosome 2"/>
</dbReference>
<keyword evidence="2" id="KW-1185">Reference proteome</keyword>
<evidence type="ECO:0000313" key="1">
    <source>
        <dbReference type="EMBL" id="ANB77353.1"/>
    </source>
</evidence>
<dbReference type="KEGG" id="buz:AYM40_35345"/>
<proteinExistence type="predicted"/>
<dbReference type="RefSeq" id="WP_063500543.1">
    <property type="nucleotide sequence ID" value="NZ_CP014579.1"/>
</dbReference>